<evidence type="ECO:0000259" key="1">
    <source>
        <dbReference type="SMART" id="SM01321"/>
    </source>
</evidence>
<dbReference type="PANTHER" id="PTHR36966">
    <property type="entry name" value="REP-ASSOCIATED TYROSINE TRANSPOSASE"/>
    <property type="match status" value="1"/>
</dbReference>
<dbReference type="SUPFAM" id="SSF143422">
    <property type="entry name" value="Transposase IS200-like"/>
    <property type="match status" value="1"/>
</dbReference>
<dbReference type="EMBL" id="LCJW01000044">
    <property type="protein sequence ID" value="KKT84937.1"/>
    <property type="molecule type" value="Genomic_DNA"/>
</dbReference>
<dbReference type="GO" id="GO:0006313">
    <property type="term" value="P:DNA transposition"/>
    <property type="evidence" value="ECO:0007669"/>
    <property type="project" value="InterPro"/>
</dbReference>
<dbReference type="GO" id="GO:0043565">
    <property type="term" value="F:sequence-specific DNA binding"/>
    <property type="evidence" value="ECO:0007669"/>
    <property type="project" value="TreeGrafter"/>
</dbReference>
<evidence type="ECO:0000313" key="2">
    <source>
        <dbReference type="EMBL" id="KKT84937.1"/>
    </source>
</evidence>
<comment type="caution">
    <text evidence="2">The sequence shown here is derived from an EMBL/GenBank/DDBJ whole genome shotgun (WGS) entry which is preliminary data.</text>
</comment>
<dbReference type="AlphaFoldDB" id="A0A0G1MVX6"/>
<dbReference type="GO" id="GO:0004803">
    <property type="term" value="F:transposase activity"/>
    <property type="evidence" value="ECO:0007669"/>
    <property type="project" value="InterPro"/>
</dbReference>
<gene>
    <name evidence="2" type="ORF">UW84_C0044G0002</name>
</gene>
<reference evidence="2 3" key="1">
    <citation type="journal article" date="2015" name="Nature">
        <title>rRNA introns, odd ribosomes, and small enigmatic genomes across a large radiation of phyla.</title>
        <authorList>
            <person name="Brown C.T."/>
            <person name="Hug L.A."/>
            <person name="Thomas B.C."/>
            <person name="Sharon I."/>
            <person name="Castelle C.J."/>
            <person name="Singh A."/>
            <person name="Wilkins M.J."/>
            <person name="Williams K.H."/>
            <person name="Banfield J.F."/>
        </authorList>
    </citation>
    <scope>NUCLEOTIDE SEQUENCE [LARGE SCALE GENOMIC DNA]</scope>
</reference>
<proteinExistence type="predicted"/>
<organism evidence="2 3">
    <name type="scientific">Candidatus Collierbacteria bacterium GW2011_GWA2_44_99</name>
    <dbReference type="NCBI Taxonomy" id="1618380"/>
    <lineage>
        <taxon>Bacteria</taxon>
        <taxon>Candidatus Collieribacteriota</taxon>
    </lineage>
</organism>
<feature type="domain" description="Transposase IS200-like" evidence="1">
    <location>
        <begin position="19"/>
        <end position="172"/>
    </location>
</feature>
<dbReference type="Gene3D" id="3.30.70.1290">
    <property type="entry name" value="Transposase IS200-like"/>
    <property type="match status" value="1"/>
</dbReference>
<sequence>MPNIFPSRKSIRLPGYDYSQSGTYFVTICSYKHERIFGEIVNREMKLNELGYILEKEWIGLPQRFTNVDLNSFVIMPNHIHMIIKIVGVSFMKPYQNMKPETSIAKSKSNCHMGLINQTPTIGMMVRHFKSKCSYEIHHNGLNQIVWQRNYFEHIIRDDSDLIRIVEYIQTNPSNWEKDKLYIP</sequence>
<name>A0A0G1MVX6_9BACT</name>
<dbReference type="InterPro" id="IPR002686">
    <property type="entry name" value="Transposase_17"/>
</dbReference>
<dbReference type="PANTHER" id="PTHR36966:SF1">
    <property type="entry name" value="REP-ASSOCIATED TYROSINE TRANSPOSASE"/>
    <property type="match status" value="1"/>
</dbReference>
<dbReference type="InterPro" id="IPR036515">
    <property type="entry name" value="Transposase_17_sf"/>
</dbReference>
<evidence type="ECO:0000313" key="3">
    <source>
        <dbReference type="Proteomes" id="UP000034797"/>
    </source>
</evidence>
<accession>A0A0G1MVX6</accession>
<protein>
    <recommendedName>
        <fullName evidence="1">Transposase IS200-like domain-containing protein</fullName>
    </recommendedName>
</protein>
<dbReference type="SMART" id="SM01321">
    <property type="entry name" value="Y1_Tnp"/>
    <property type="match status" value="1"/>
</dbReference>
<dbReference type="InterPro" id="IPR052715">
    <property type="entry name" value="RAYT_transposase"/>
</dbReference>
<dbReference type="PATRIC" id="fig|1618380.3.peg.677"/>
<dbReference type="Proteomes" id="UP000034797">
    <property type="component" value="Unassembled WGS sequence"/>
</dbReference>